<organism evidence="8 9">
    <name type="scientific">Desulfofustis glycolicus DSM 9705</name>
    <dbReference type="NCBI Taxonomy" id="1121409"/>
    <lineage>
        <taxon>Bacteria</taxon>
        <taxon>Pseudomonadati</taxon>
        <taxon>Thermodesulfobacteriota</taxon>
        <taxon>Desulfobulbia</taxon>
        <taxon>Desulfobulbales</taxon>
        <taxon>Desulfocapsaceae</taxon>
        <taxon>Desulfofustis</taxon>
    </lineage>
</organism>
<dbReference type="PRINTS" id="PR00723">
    <property type="entry name" value="SUBTILISIN"/>
</dbReference>
<dbReference type="InterPro" id="IPR015500">
    <property type="entry name" value="Peptidase_S8_subtilisin-rel"/>
</dbReference>
<dbReference type="GO" id="GO:0004252">
    <property type="term" value="F:serine-type endopeptidase activity"/>
    <property type="evidence" value="ECO:0007669"/>
    <property type="project" value="UniProtKB-UniRule"/>
</dbReference>
<dbReference type="GO" id="GO:0006508">
    <property type="term" value="P:proteolysis"/>
    <property type="evidence" value="ECO:0007669"/>
    <property type="project" value="UniProtKB-KW"/>
</dbReference>
<dbReference type="InterPro" id="IPR000209">
    <property type="entry name" value="Peptidase_S8/S53_dom"/>
</dbReference>
<evidence type="ECO:0000256" key="3">
    <source>
        <dbReference type="ARBA" id="ARBA00022801"/>
    </source>
</evidence>
<feature type="active site" description="Charge relay system" evidence="5">
    <location>
        <position position="855"/>
    </location>
</feature>
<comment type="similarity">
    <text evidence="1 5">Belongs to the peptidase S8 family.</text>
</comment>
<evidence type="ECO:0000256" key="5">
    <source>
        <dbReference type="PROSITE-ProRule" id="PRU01240"/>
    </source>
</evidence>
<dbReference type="STRING" id="1121409.SAMN02745124_01771"/>
<dbReference type="PROSITE" id="PS00136">
    <property type="entry name" value="SUBTILASE_ASP"/>
    <property type="match status" value="1"/>
</dbReference>
<dbReference type="InterPro" id="IPR013783">
    <property type="entry name" value="Ig-like_fold"/>
</dbReference>
<dbReference type="InterPro" id="IPR023827">
    <property type="entry name" value="Peptidase_S8_Asp-AS"/>
</dbReference>
<name>A0A1M5VKT9_9BACT</name>
<dbReference type="Gene3D" id="2.60.40.10">
    <property type="entry name" value="Immunoglobulins"/>
    <property type="match status" value="2"/>
</dbReference>
<dbReference type="OrthoDB" id="9765693at2"/>
<evidence type="ECO:0000313" key="9">
    <source>
        <dbReference type="Proteomes" id="UP000184139"/>
    </source>
</evidence>
<dbReference type="PROSITE" id="PS51892">
    <property type="entry name" value="SUBTILASE"/>
    <property type="match status" value="1"/>
</dbReference>
<keyword evidence="6" id="KW-0732">Signal</keyword>
<dbReference type="PROSITE" id="PS00137">
    <property type="entry name" value="SUBTILASE_HIS"/>
    <property type="match status" value="1"/>
</dbReference>
<dbReference type="Pfam" id="PF00082">
    <property type="entry name" value="Peptidase_S8"/>
    <property type="match status" value="1"/>
</dbReference>
<keyword evidence="3 5" id="KW-0378">Hydrolase</keyword>
<keyword evidence="4 5" id="KW-0720">Serine protease</keyword>
<reference evidence="8 9" key="1">
    <citation type="submission" date="2016-11" db="EMBL/GenBank/DDBJ databases">
        <authorList>
            <person name="Jaros S."/>
            <person name="Januszkiewicz K."/>
            <person name="Wedrychowicz H."/>
        </authorList>
    </citation>
    <scope>NUCLEOTIDE SEQUENCE [LARGE SCALE GENOMIC DNA]</scope>
    <source>
        <strain evidence="8 9">DSM 9705</strain>
    </source>
</reference>
<dbReference type="EMBL" id="FQXS01000008">
    <property type="protein sequence ID" value="SHH75849.1"/>
    <property type="molecule type" value="Genomic_DNA"/>
</dbReference>
<dbReference type="RefSeq" id="WP_073375255.1">
    <property type="nucleotide sequence ID" value="NZ_FQXS01000008.1"/>
</dbReference>
<dbReference type="SUPFAM" id="SSF52743">
    <property type="entry name" value="Subtilisin-like"/>
    <property type="match status" value="1"/>
</dbReference>
<feature type="domain" description="Peptidase S8/S53" evidence="7">
    <location>
        <begin position="658"/>
        <end position="874"/>
    </location>
</feature>
<evidence type="ECO:0000256" key="4">
    <source>
        <dbReference type="ARBA" id="ARBA00022825"/>
    </source>
</evidence>
<feature type="chain" id="PRO_5012657800" evidence="6">
    <location>
        <begin position="29"/>
        <end position="900"/>
    </location>
</feature>
<evidence type="ECO:0000256" key="6">
    <source>
        <dbReference type="SAM" id="SignalP"/>
    </source>
</evidence>
<evidence type="ECO:0000256" key="2">
    <source>
        <dbReference type="ARBA" id="ARBA00022670"/>
    </source>
</evidence>
<proteinExistence type="inferred from homology"/>
<dbReference type="PANTHER" id="PTHR43806:SF11">
    <property type="entry name" value="CEREVISIN-RELATED"/>
    <property type="match status" value="1"/>
</dbReference>
<dbReference type="Gene3D" id="3.40.50.200">
    <property type="entry name" value="Peptidase S8/S53 domain"/>
    <property type="match status" value="1"/>
</dbReference>
<evidence type="ECO:0000313" key="8">
    <source>
        <dbReference type="EMBL" id="SHH75849.1"/>
    </source>
</evidence>
<dbReference type="InterPro" id="IPR050131">
    <property type="entry name" value="Peptidase_S8_subtilisin-like"/>
</dbReference>
<gene>
    <name evidence="8" type="ORF">SAMN02745124_01771</name>
</gene>
<dbReference type="InterPro" id="IPR022398">
    <property type="entry name" value="Peptidase_S8_His-AS"/>
</dbReference>
<evidence type="ECO:0000256" key="1">
    <source>
        <dbReference type="ARBA" id="ARBA00011073"/>
    </source>
</evidence>
<feature type="active site" description="Charge relay system" evidence="5">
    <location>
        <position position="695"/>
    </location>
</feature>
<dbReference type="InterPro" id="IPR036852">
    <property type="entry name" value="Peptidase_S8/S53_dom_sf"/>
</dbReference>
<protein>
    <submittedName>
        <fullName evidence="8">Subtilase family protein</fullName>
    </submittedName>
</protein>
<keyword evidence="9" id="KW-1185">Reference proteome</keyword>
<feature type="active site" description="Charge relay system" evidence="5">
    <location>
        <position position="664"/>
    </location>
</feature>
<dbReference type="PANTHER" id="PTHR43806">
    <property type="entry name" value="PEPTIDASE S8"/>
    <property type="match status" value="1"/>
</dbReference>
<dbReference type="Proteomes" id="UP000184139">
    <property type="component" value="Unassembled WGS sequence"/>
</dbReference>
<sequence length="900" mass="97022">MEPHKKTRHPLRAVILILCLGWATGASAITMQVTPTTATIGETVTVTVTGQFTPNVTPPTYGSLNITFGDDSPQQTRGPLNPTGPTTYNFTATHVYTTSGTYTITGWAVIGDNAVTPPLRVSQTITITDTVDSALPRGEVGIEYDHRLQSLSGARNRYRVTGGRLPPGLKLAQDGQITGVPTQKGTFTFTLQILTAQGISATQQLAITVDPGRLLIETAPEMLNLTVGGGAPQRVTFTVVQPTVPLPETIRSTRGEFVLAGRVIGTYNAPLTVNLNSSRPSASESVTIPQSVLQAAQNAGTNRIMYRRTFSAQNLRSGVGETRVNLRTAAAGELRITGMRVFFEQNNRPMILVERNERSLTGVVEIRYNGSGPFQGYWKVDERIIQRVQQNLFYGTVLTLKTPTAPPLPTYSEGAHRLQFIITEPAVAAQRIDFPEAIYHVEAKKAAFVVPITVTAPEDRAVLSMNSTLFSWHDNGRIETYQLDFFHEDKTEPFFSAYTKSGEYQLTDRVIELKFAPATAYRWQVRGFNSNGELAAESRVLSFTLAPEAAFVPGQVIFLVDDSTGGRDLIDAITVKYPLLIVEQTTLASIKRIMVTCSTDDDVALLVEQLRQEDGLRLAQPNFIYQTMSEPDPLRSMQSIHRLVDLTPIQHQTGGEPVGVAIIDTGVDLQHQDFAGRIRSSHNMITSSPYRGEVHGTAVAGIIAAARNDFGIVGIAPEAELIVLRACEQRSANSATGTCHSTAIAAALDTAIDEAADIVNLSLGAPQPDELVSSLIGAASRAGLRLIAPAGNDPRALTVSFPASHPDVIAVAGFDEADNPLPNRTVAEQADAIAPATGIFTTIPGGRHNFLGGTSFSAATISGLLALSCQLHPADTTPPFPHFDETTGWQQQVTAFLRLP</sequence>
<feature type="signal peptide" evidence="6">
    <location>
        <begin position="1"/>
        <end position="28"/>
    </location>
</feature>
<keyword evidence="2 5" id="KW-0645">Protease</keyword>
<evidence type="ECO:0000259" key="7">
    <source>
        <dbReference type="Pfam" id="PF00082"/>
    </source>
</evidence>
<accession>A0A1M5VKT9</accession>
<dbReference type="AlphaFoldDB" id="A0A1M5VKT9"/>